<sequence length="259" mass="29552">AIFDISYVIVFFVFEIPQDWPGMYEYLLSLNGTRWVQLYLAYIFTCVNGQVLGITLNSLGRVVTIRSSIILQSVDRLSHVKVAIVHFTPPIIFGLFVFFGETPSRFEFLPSVNRMMRVTDPEYVRINSIVCTTASTSGALISSICYVLIFRTLSRRPFRSWKKEVSVLVTSFILFLCLCSVAVYFLCNGLFSVINRDAMFFLRKHTYAFSFPISLLNPWCLLLTSVDIRRDVLGKIVSRTTVVRFVPSDSTPQRVNSTV</sequence>
<feature type="transmembrane region" description="Helical" evidence="1">
    <location>
        <begin position="80"/>
        <end position="99"/>
    </location>
</feature>
<dbReference type="Gene3D" id="1.20.1070.10">
    <property type="entry name" value="Rhodopsin 7-helix transmembrane proteins"/>
    <property type="match status" value="1"/>
</dbReference>
<evidence type="ECO:0000313" key="3">
    <source>
        <dbReference type="Proteomes" id="UP001328107"/>
    </source>
</evidence>
<dbReference type="EMBL" id="BTRK01000004">
    <property type="protein sequence ID" value="GMR47038.1"/>
    <property type="molecule type" value="Genomic_DNA"/>
</dbReference>
<keyword evidence="3" id="KW-1185">Reference proteome</keyword>
<dbReference type="PANTHER" id="PTHR31627">
    <property type="entry name" value="SERPENTINE RECEPTOR CLASS GAMMA-RELATED"/>
    <property type="match status" value="1"/>
</dbReference>
<feature type="transmembrane region" description="Helical" evidence="1">
    <location>
        <begin position="39"/>
        <end position="59"/>
    </location>
</feature>
<feature type="non-terminal residue" evidence="2">
    <location>
        <position position="1"/>
    </location>
</feature>
<feature type="transmembrane region" description="Helical" evidence="1">
    <location>
        <begin position="165"/>
        <end position="186"/>
    </location>
</feature>
<evidence type="ECO:0000256" key="1">
    <source>
        <dbReference type="SAM" id="Phobius"/>
    </source>
</evidence>
<comment type="caution">
    <text evidence="2">The sequence shown here is derived from an EMBL/GenBank/DDBJ whole genome shotgun (WGS) entry which is preliminary data.</text>
</comment>
<gene>
    <name evidence="2" type="ORF">PMAYCL1PPCAC_17233</name>
</gene>
<keyword evidence="1" id="KW-0812">Transmembrane</keyword>
<dbReference type="AlphaFoldDB" id="A0AAN5I051"/>
<dbReference type="Proteomes" id="UP001328107">
    <property type="component" value="Unassembled WGS sequence"/>
</dbReference>
<keyword evidence="1" id="KW-0472">Membrane</keyword>
<accession>A0AAN5I051</accession>
<name>A0AAN5I051_9BILA</name>
<evidence type="ECO:0000313" key="2">
    <source>
        <dbReference type="EMBL" id="GMR47038.1"/>
    </source>
</evidence>
<feature type="non-terminal residue" evidence="2">
    <location>
        <position position="259"/>
    </location>
</feature>
<evidence type="ECO:0008006" key="4">
    <source>
        <dbReference type="Google" id="ProtNLM"/>
    </source>
</evidence>
<reference evidence="3" key="1">
    <citation type="submission" date="2022-10" db="EMBL/GenBank/DDBJ databases">
        <title>Genome assembly of Pristionchus species.</title>
        <authorList>
            <person name="Yoshida K."/>
            <person name="Sommer R.J."/>
        </authorList>
    </citation>
    <scope>NUCLEOTIDE SEQUENCE [LARGE SCALE GENOMIC DNA]</scope>
    <source>
        <strain evidence="3">RS5460</strain>
    </source>
</reference>
<proteinExistence type="predicted"/>
<dbReference type="InterPro" id="IPR019426">
    <property type="entry name" value="7TM_GPCR_serpentine_rcpt_Srv"/>
</dbReference>
<organism evidence="2 3">
    <name type="scientific">Pristionchus mayeri</name>
    <dbReference type="NCBI Taxonomy" id="1317129"/>
    <lineage>
        <taxon>Eukaryota</taxon>
        <taxon>Metazoa</taxon>
        <taxon>Ecdysozoa</taxon>
        <taxon>Nematoda</taxon>
        <taxon>Chromadorea</taxon>
        <taxon>Rhabditida</taxon>
        <taxon>Rhabditina</taxon>
        <taxon>Diplogasteromorpha</taxon>
        <taxon>Diplogasteroidea</taxon>
        <taxon>Neodiplogasteridae</taxon>
        <taxon>Pristionchus</taxon>
    </lineage>
</organism>
<dbReference type="SUPFAM" id="SSF81321">
    <property type="entry name" value="Family A G protein-coupled receptor-like"/>
    <property type="match status" value="1"/>
</dbReference>
<dbReference type="PANTHER" id="PTHR31627:SF42">
    <property type="entry name" value="G_PROTEIN_RECEP_F1_2 DOMAIN-CONTAINING PROTEIN-RELATED"/>
    <property type="match status" value="1"/>
</dbReference>
<dbReference type="Pfam" id="PF10323">
    <property type="entry name" value="7TM_GPCR_Srv"/>
    <property type="match status" value="1"/>
</dbReference>
<dbReference type="InterPro" id="IPR051119">
    <property type="entry name" value="Nematode_SR-like"/>
</dbReference>
<protein>
    <recommendedName>
        <fullName evidence="4">G protein-coupled receptor</fullName>
    </recommendedName>
</protein>
<keyword evidence="1" id="KW-1133">Transmembrane helix</keyword>
<feature type="transmembrane region" description="Helical" evidence="1">
    <location>
        <begin position="126"/>
        <end position="153"/>
    </location>
</feature>